<evidence type="ECO:0000313" key="4">
    <source>
        <dbReference type="Proteomes" id="UP000235392"/>
    </source>
</evidence>
<protein>
    <recommendedName>
        <fullName evidence="2">DUF6589 domain-containing protein</fullName>
    </recommendedName>
</protein>
<dbReference type="Proteomes" id="UP000235392">
    <property type="component" value="Unassembled WGS sequence"/>
</dbReference>
<dbReference type="Pfam" id="PF20231">
    <property type="entry name" value="DUF6589"/>
    <property type="match status" value="2"/>
</dbReference>
<feature type="region of interest" description="Disordered" evidence="1">
    <location>
        <begin position="1"/>
        <end position="28"/>
    </location>
</feature>
<comment type="caution">
    <text evidence="3">The sequence shown here is derived from an EMBL/GenBank/DDBJ whole genome shotgun (WGS) entry which is preliminary data.</text>
</comment>
<accession>A0A2N5SJ67</accession>
<gene>
    <name evidence="3" type="ORF">PCASD_24121</name>
</gene>
<feature type="domain" description="DUF6589" evidence="2">
    <location>
        <begin position="364"/>
        <end position="567"/>
    </location>
</feature>
<name>A0A2N5SJ67_9BASI</name>
<feature type="region of interest" description="Disordered" evidence="1">
    <location>
        <begin position="592"/>
        <end position="632"/>
    </location>
</feature>
<feature type="compositionally biased region" description="Acidic residues" evidence="1">
    <location>
        <begin position="605"/>
        <end position="620"/>
    </location>
</feature>
<evidence type="ECO:0000259" key="2">
    <source>
        <dbReference type="Pfam" id="PF20231"/>
    </source>
</evidence>
<feature type="domain" description="DUF6589" evidence="2">
    <location>
        <begin position="204"/>
        <end position="360"/>
    </location>
</feature>
<sequence>MNNQTWEEVADDVDSEHEKLDAEDTDSEDKCMFNGKTVRDRKKKASSDHPQRACVTVLTITSMVAFVCNRWNNGKQLANSITLLACGVTDRVNAFLQYIGLSSSLQTAHNALKRLSYQSERQIGFKMMSPLEHPSLAPFLCLDNLDFEQKVHTKSLGNSNHMFHGIWGYVHQLNPKLLASVPSSKLTLESYNQSMLKVSDLQVQPQMFVPQPKENLHWTLVLKSQIAQAMLEHVAEASDSKVSIATQPPVIDQISPEEPDITMLKLMIALDNSSQGVGEVFEAIVNQSRLSMTEFANLLQIINANLASCTKVSSLRNQKIPRNHAEEDLKNILTILGGAHTLWNVGHAIYSKHYGENSDSQDLEKIHKATLVYCIKAVMGTKNKVVSEELPKLPSAKLAEYIQQTFDQFFTPQAKKTAAETSPININLMLRLSDFATVVEGNAAMKGGDIGRLMNVWKRWAVISQGIKSLTQYSIHLPQMIILLKPVHKPGLACVILHSYLIAPSGRQKHYLAKDQLLEMKNFWLKFLFNHSGRRTNIERLMNSYSVNITFLQNLIHNLVSDCGKDNIFQSHHNKIDIISMNNCLRMCRQNDPDKDSDISTSGNEEPEAGNDELDADSDDKGDSSASLVEDN</sequence>
<reference evidence="3 4" key="1">
    <citation type="submission" date="2017-11" db="EMBL/GenBank/DDBJ databases">
        <title>De novo assembly and phasing of dikaryotic genomes from two isolates of Puccinia coronata f. sp. avenae, the causal agent of oat crown rust.</title>
        <authorList>
            <person name="Miller M.E."/>
            <person name="Zhang Y."/>
            <person name="Omidvar V."/>
            <person name="Sperschneider J."/>
            <person name="Schwessinger B."/>
            <person name="Raley C."/>
            <person name="Palmer J.M."/>
            <person name="Garnica D."/>
            <person name="Upadhyaya N."/>
            <person name="Rathjen J."/>
            <person name="Taylor J.M."/>
            <person name="Park R.F."/>
            <person name="Dodds P.N."/>
            <person name="Hirsch C.D."/>
            <person name="Kianian S.F."/>
            <person name="Figueroa M."/>
        </authorList>
    </citation>
    <scope>NUCLEOTIDE SEQUENCE [LARGE SCALE GENOMIC DNA]</scope>
    <source>
        <strain evidence="3">12SD80</strain>
    </source>
</reference>
<dbReference type="InterPro" id="IPR046496">
    <property type="entry name" value="DUF6589"/>
</dbReference>
<organism evidence="3 4">
    <name type="scientific">Puccinia coronata f. sp. avenae</name>
    <dbReference type="NCBI Taxonomy" id="200324"/>
    <lineage>
        <taxon>Eukaryota</taxon>
        <taxon>Fungi</taxon>
        <taxon>Dikarya</taxon>
        <taxon>Basidiomycota</taxon>
        <taxon>Pucciniomycotina</taxon>
        <taxon>Pucciniomycetes</taxon>
        <taxon>Pucciniales</taxon>
        <taxon>Pucciniaceae</taxon>
        <taxon>Puccinia</taxon>
    </lineage>
</organism>
<proteinExistence type="predicted"/>
<evidence type="ECO:0000313" key="3">
    <source>
        <dbReference type="EMBL" id="PLW13256.1"/>
    </source>
</evidence>
<evidence type="ECO:0000256" key="1">
    <source>
        <dbReference type="SAM" id="MobiDB-lite"/>
    </source>
</evidence>
<dbReference type="EMBL" id="PGCI01000858">
    <property type="protein sequence ID" value="PLW13256.1"/>
    <property type="molecule type" value="Genomic_DNA"/>
</dbReference>
<dbReference type="AlphaFoldDB" id="A0A2N5SJ67"/>